<accession>A0AAW9QC77</accession>
<dbReference type="InterPro" id="IPR037171">
    <property type="entry name" value="NagB/RpiA_transferase-like"/>
</dbReference>
<evidence type="ECO:0000256" key="1">
    <source>
        <dbReference type="ARBA" id="ARBA00022679"/>
    </source>
</evidence>
<organism evidence="2 3">
    <name type="scientific">Aquincola agrisoli</name>
    <dbReference type="NCBI Taxonomy" id="3119538"/>
    <lineage>
        <taxon>Bacteria</taxon>
        <taxon>Pseudomonadati</taxon>
        <taxon>Pseudomonadota</taxon>
        <taxon>Betaproteobacteria</taxon>
        <taxon>Burkholderiales</taxon>
        <taxon>Sphaerotilaceae</taxon>
        <taxon>Aquincola</taxon>
    </lineage>
</organism>
<evidence type="ECO:0000313" key="3">
    <source>
        <dbReference type="Proteomes" id="UP001336250"/>
    </source>
</evidence>
<dbReference type="Pfam" id="PF01144">
    <property type="entry name" value="CoA_trans"/>
    <property type="match status" value="1"/>
</dbReference>
<dbReference type="PANTHER" id="PTHR13707">
    <property type="entry name" value="KETOACID-COENZYME A TRANSFERASE"/>
    <property type="match status" value="1"/>
</dbReference>
<reference evidence="2 3" key="1">
    <citation type="submission" date="2024-02" db="EMBL/GenBank/DDBJ databases">
        <title>Genome sequence of Aquincola sp. MAHUQ-54.</title>
        <authorList>
            <person name="Huq M.A."/>
        </authorList>
    </citation>
    <scope>NUCLEOTIDE SEQUENCE [LARGE SCALE GENOMIC DNA]</scope>
    <source>
        <strain evidence="2 3">MAHUQ-54</strain>
    </source>
</reference>
<keyword evidence="1" id="KW-0808">Transferase</keyword>
<dbReference type="EMBL" id="JAZIBG010000009">
    <property type="protein sequence ID" value="MEF7612740.1"/>
    <property type="molecule type" value="Genomic_DNA"/>
</dbReference>
<sequence length="236" mass="24826">MIDKFIESVEAAVADIHDGATVLVSGFGLAGQPVELLDALCRQGARDLTVVCNNSGSHDGGLARLIRLGRVRRLIASYPRGAEAGAFEQAYAEGRIEFECVPQGTLAERLRAGGAGLGGFFTPTAYGTRLADGKETRVIDGRGHVFEHPLRGDFALVKALAGDRWGNLVYRKAARNFGPVMCMAARKAVVQVAQRRALGELDPEAIVTPGIFVARLVCVGAGSAPASVDEPAEALA</sequence>
<dbReference type="Gene3D" id="3.40.1080.10">
    <property type="entry name" value="Glutaconate Coenzyme A-transferase"/>
    <property type="match status" value="1"/>
</dbReference>
<proteinExistence type="predicted"/>
<evidence type="ECO:0000313" key="2">
    <source>
        <dbReference type="EMBL" id="MEF7612740.1"/>
    </source>
</evidence>
<dbReference type="InterPro" id="IPR004165">
    <property type="entry name" value="CoA_trans_fam_I"/>
</dbReference>
<gene>
    <name evidence="2" type="ORF">V4F39_02380</name>
</gene>
<dbReference type="InterPro" id="IPR012792">
    <property type="entry name" value="3-oxoacid_CoA-transf_A"/>
</dbReference>
<dbReference type="NCBIfam" id="TIGR02429">
    <property type="entry name" value="pcaI_scoA_fam"/>
    <property type="match status" value="1"/>
</dbReference>
<dbReference type="Proteomes" id="UP001336250">
    <property type="component" value="Unassembled WGS sequence"/>
</dbReference>
<dbReference type="GO" id="GO:0008410">
    <property type="term" value="F:CoA-transferase activity"/>
    <property type="evidence" value="ECO:0007669"/>
    <property type="project" value="InterPro"/>
</dbReference>
<comment type="caution">
    <text evidence="2">The sequence shown here is derived from an EMBL/GenBank/DDBJ whole genome shotgun (WGS) entry which is preliminary data.</text>
</comment>
<dbReference type="PANTHER" id="PTHR13707:SF60">
    <property type="entry name" value="ACETATE COA-TRANSFERASE SUBUNIT ALPHA"/>
    <property type="match status" value="1"/>
</dbReference>
<dbReference type="SUPFAM" id="SSF100950">
    <property type="entry name" value="NagB/RpiA/CoA transferase-like"/>
    <property type="match status" value="1"/>
</dbReference>
<name>A0AAW9QC77_9BURK</name>
<keyword evidence="3" id="KW-1185">Reference proteome</keyword>
<dbReference type="SMART" id="SM00882">
    <property type="entry name" value="CoA_trans"/>
    <property type="match status" value="1"/>
</dbReference>
<dbReference type="RefSeq" id="WP_332287634.1">
    <property type="nucleotide sequence ID" value="NZ_JAZIBG010000009.1"/>
</dbReference>
<protein>
    <submittedName>
        <fullName evidence="2">3-oxoacid CoA-transferase subunit A</fullName>
    </submittedName>
</protein>
<dbReference type="AlphaFoldDB" id="A0AAW9QC77"/>